<keyword evidence="6" id="KW-0813">Transport</keyword>
<organism evidence="17 18">
    <name type="scientific">Neovison vison</name>
    <name type="common">American mink</name>
    <name type="synonym">Mustela vison</name>
    <dbReference type="NCBI Taxonomy" id="452646"/>
    <lineage>
        <taxon>Eukaryota</taxon>
        <taxon>Metazoa</taxon>
        <taxon>Chordata</taxon>
        <taxon>Craniata</taxon>
        <taxon>Vertebrata</taxon>
        <taxon>Euteleostomi</taxon>
        <taxon>Mammalia</taxon>
        <taxon>Eutheria</taxon>
        <taxon>Laurasiatheria</taxon>
        <taxon>Carnivora</taxon>
        <taxon>Caniformia</taxon>
        <taxon>Musteloidea</taxon>
        <taxon>Mustelidae</taxon>
        <taxon>Mustelinae</taxon>
        <taxon>Neogale</taxon>
    </lineage>
</organism>
<feature type="region of interest" description="Disordered" evidence="16">
    <location>
        <begin position="37"/>
        <end position="60"/>
    </location>
</feature>
<evidence type="ECO:0000256" key="7">
    <source>
        <dbReference type="ARBA" id="ARBA00022660"/>
    </source>
</evidence>
<evidence type="ECO:0000256" key="9">
    <source>
        <dbReference type="ARBA" id="ARBA00022792"/>
    </source>
</evidence>
<evidence type="ECO:0000256" key="15">
    <source>
        <dbReference type="ARBA" id="ARBA00033364"/>
    </source>
</evidence>
<evidence type="ECO:0000256" key="13">
    <source>
        <dbReference type="ARBA" id="ARBA00023136"/>
    </source>
</evidence>
<keyword evidence="7" id="KW-0679">Respiratory chain</keyword>
<keyword evidence="8" id="KW-0812">Transmembrane</keyword>
<keyword evidence="18" id="KW-1185">Reference proteome</keyword>
<evidence type="ECO:0000256" key="4">
    <source>
        <dbReference type="ARBA" id="ARBA00011533"/>
    </source>
</evidence>
<evidence type="ECO:0000256" key="11">
    <source>
        <dbReference type="ARBA" id="ARBA00022989"/>
    </source>
</evidence>
<evidence type="ECO:0000256" key="3">
    <source>
        <dbReference type="ARBA" id="ARBA00007393"/>
    </source>
</evidence>
<evidence type="ECO:0000256" key="1">
    <source>
        <dbReference type="ARBA" id="ARBA00003335"/>
    </source>
</evidence>
<dbReference type="Proteomes" id="UP000694425">
    <property type="component" value="Unplaced"/>
</dbReference>
<comment type="subcellular location">
    <subcellularLocation>
        <location evidence="2">Mitochondrion inner membrane</location>
        <topology evidence="2">Single-pass membrane protein</topology>
        <orientation evidence="2">Matrix side</orientation>
    </subcellularLocation>
</comment>
<dbReference type="Pfam" id="PF08040">
    <property type="entry name" value="NADH_oxidored"/>
    <property type="match status" value="1"/>
</dbReference>
<evidence type="ECO:0000256" key="6">
    <source>
        <dbReference type="ARBA" id="ARBA00022448"/>
    </source>
</evidence>
<comment type="function">
    <text evidence="1">Accessory subunit of the mitochondrial membrane respiratory chain NADH dehydrogenase (Complex I) that is believed not to be involved in catalysis. Complex I functions in the transfer of electrons from NADH to the respiratory chain. The immediate electron acceptor for the enzyme is believed to be ubiquinone.</text>
</comment>
<evidence type="ECO:0000256" key="5">
    <source>
        <dbReference type="ARBA" id="ARBA00018678"/>
    </source>
</evidence>
<comment type="subunit">
    <text evidence="4">Complex I is composed of 45 different subunits.</text>
</comment>
<protein>
    <recommendedName>
        <fullName evidence="5">NADH dehydrogenase [ubiquinone] 1 beta subcomplex subunit 1</fullName>
    </recommendedName>
    <alternativeName>
        <fullName evidence="15">Complex I-MNLL</fullName>
    </alternativeName>
    <alternativeName>
        <fullName evidence="14">NADH-ubiquinone oxidoreductase MNLL subunit</fullName>
    </alternativeName>
</protein>
<dbReference type="Ensembl" id="ENSNVIT00000016499.1">
    <property type="protein sequence ID" value="ENSNVIP00000014127.1"/>
    <property type="gene ID" value="ENSNVIG00000011123.1"/>
</dbReference>
<evidence type="ECO:0000256" key="16">
    <source>
        <dbReference type="SAM" id="MobiDB-lite"/>
    </source>
</evidence>
<reference evidence="17" key="1">
    <citation type="submission" date="2025-08" db="UniProtKB">
        <authorList>
            <consortium name="Ensembl"/>
        </authorList>
    </citation>
    <scope>IDENTIFICATION</scope>
</reference>
<evidence type="ECO:0000256" key="14">
    <source>
        <dbReference type="ARBA" id="ARBA00030377"/>
    </source>
</evidence>
<keyword evidence="10" id="KW-0249">Electron transport</keyword>
<dbReference type="InterPro" id="IPR012575">
    <property type="entry name" value="NDUB1"/>
</dbReference>
<evidence type="ECO:0000256" key="2">
    <source>
        <dbReference type="ARBA" id="ARBA00004298"/>
    </source>
</evidence>
<evidence type="ECO:0000313" key="18">
    <source>
        <dbReference type="Proteomes" id="UP000694425"/>
    </source>
</evidence>
<sequence length="60" mass="6913">MMNVIQIICDQKAHTFVLVGFVLGCYLDRKNDEKPTAFQKTNLSRRELRPKKSPGLKGYD</sequence>
<keyword evidence="9" id="KW-0999">Mitochondrion inner membrane</keyword>
<name>A0A8C7B8A4_NEOVI</name>
<evidence type="ECO:0000256" key="8">
    <source>
        <dbReference type="ARBA" id="ARBA00022692"/>
    </source>
</evidence>
<accession>A0A8C7B8A4</accession>
<evidence type="ECO:0000313" key="17">
    <source>
        <dbReference type="Ensembl" id="ENSNVIP00000014127.1"/>
    </source>
</evidence>
<keyword evidence="13" id="KW-0472">Membrane</keyword>
<dbReference type="AlphaFoldDB" id="A0A8C7B8A4"/>
<keyword evidence="12" id="KW-0496">Mitochondrion</keyword>
<dbReference type="GeneTree" id="ENSGT00940000170401"/>
<dbReference type="PANTHER" id="PTHR15222:SF2">
    <property type="entry name" value="NADH DEHYDROGENASE [UBIQUINONE] 1 BETA SUBCOMPLEX SUBUNIT 1"/>
    <property type="match status" value="1"/>
</dbReference>
<dbReference type="GO" id="GO:0005743">
    <property type="term" value="C:mitochondrial inner membrane"/>
    <property type="evidence" value="ECO:0007669"/>
    <property type="project" value="UniProtKB-SubCell"/>
</dbReference>
<evidence type="ECO:0000256" key="10">
    <source>
        <dbReference type="ARBA" id="ARBA00022982"/>
    </source>
</evidence>
<comment type="similarity">
    <text evidence="3">Belongs to the complex I NDUFB1 subunit family.</text>
</comment>
<keyword evidence="11" id="KW-1133">Transmembrane helix</keyword>
<dbReference type="PANTHER" id="PTHR15222">
    <property type="entry name" value="NADH DEHYDROGENASE [UBIQUINONE] 1 BETA SUBCOMPLEX SUBUNIT 1"/>
    <property type="match status" value="1"/>
</dbReference>
<reference evidence="17" key="2">
    <citation type="submission" date="2025-09" db="UniProtKB">
        <authorList>
            <consortium name="Ensembl"/>
        </authorList>
    </citation>
    <scope>IDENTIFICATION</scope>
</reference>
<proteinExistence type="inferred from homology"/>
<evidence type="ECO:0000256" key="12">
    <source>
        <dbReference type="ARBA" id="ARBA00023128"/>
    </source>
</evidence>